<dbReference type="GeneID" id="115885520"/>
<dbReference type="KEGG" id="soy:115885520"/>
<dbReference type="Pfam" id="PF05225">
    <property type="entry name" value="HTH_psq"/>
    <property type="match status" value="1"/>
</dbReference>
<evidence type="ECO:0000313" key="5">
    <source>
        <dbReference type="Proteomes" id="UP000504635"/>
    </source>
</evidence>
<dbReference type="InterPro" id="IPR050863">
    <property type="entry name" value="CenT-Element_Derived"/>
</dbReference>
<dbReference type="AlphaFoldDB" id="A0A6J2YAS4"/>
<reference evidence="6" key="1">
    <citation type="submission" date="2025-08" db="UniProtKB">
        <authorList>
            <consortium name="RefSeq"/>
        </authorList>
    </citation>
    <scope>IDENTIFICATION</scope>
    <source>
        <tissue evidence="6">Gonads</tissue>
    </source>
</reference>
<dbReference type="InterPro" id="IPR006600">
    <property type="entry name" value="HTH_CenpB_DNA-bd_dom"/>
</dbReference>
<dbReference type="OrthoDB" id="6754464at2759"/>
<organism evidence="5 6">
    <name type="scientific">Sitophilus oryzae</name>
    <name type="common">Rice weevil</name>
    <name type="synonym">Curculio oryzae</name>
    <dbReference type="NCBI Taxonomy" id="7048"/>
    <lineage>
        <taxon>Eukaryota</taxon>
        <taxon>Metazoa</taxon>
        <taxon>Ecdysozoa</taxon>
        <taxon>Arthropoda</taxon>
        <taxon>Hexapoda</taxon>
        <taxon>Insecta</taxon>
        <taxon>Pterygota</taxon>
        <taxon>Neoptera</taxon>
        <taxon>Endopterygota</taxon>
        <taxon>Coleoptera</taxon>
        <taxon>Polyphaga</taxon>
        <taxon>Cucujiformia</taxon>
        <taxon>Curculionidae</taxon>
        <taxon>Dryophthorinae</taxon>
        <taxon>Sitophilus</taxon>
    </lineage>
</organism>
<evidence type="ECO:0000313" key="6">
    <source>
        <dbReference type="RefSeq" id="XP_030760331.1"/>
    </source>
</evidence>
<evidence type="ECO:0000256" key="3">
    <source>
        <dbReference type="ARBA" id="ARBA00023242"/>
    </source>
</evidence>
<dbReference type="GO" id="GO:0003677">
    <property type="term" value="F:DNA binding"/>
    <property type="evidence" value="ECO:0007669"/>
    <property type="project" value="UniProtKB-KW"/>
</dbReference>
<dbReference type="Gene3D" id="1.10.10.60">
    <property type="entry name" value="Homeodomain-like"/>
    <property type="match status" value="1"/>
</dbReference>
<dbReference type="SUPFAM" id="SSF46689">
    <property type="entry name" value="Homeodomain-like"/>
    <property type="match status" value="1"/>
</dbReference>
<dbReference type="Pfam" id="PF03221">
    <property type="entry name" value="HTH_Tnp_Tc5"/>
    <property type="match status" value="1"/>
</dbReference>
<dbReference type="PROSITE" id="PS51253">
    <property type="entry name" value="HTH_CENPB"/>
    <property type="match status" value="1"/>
</dbReference>
<dbReference type="InterPro" id="IPR009057">
    <property type="entry name" value="Homeodomain-like_sf"/>
</dbReference>
<gene>
    <name evidence="6" type="primary">LOC115885520</name>
</gene>
<dbReference type="PANTHER" id="PTHR19303">
    <property type="entry name" value="TRANSPOSON"/>
    <property type="match status" value="1"/>
</dbReference>
<keyword evidence="5" id="KW-1185">Reference proteome</keyword>
<protein>
    <submittedName>
        <fullName evidence="6">Tigger transposable element-derived protein 6-like</fullName>
    </submittedName>
</protein>
<name>A0A6J2YAS4_SITOR</name>
<evidence type="ECO:0000256" key="1">
    <source>
        <dbReference type="ARBA" id="ARBA00004123"/>
    </source>
</evidence>
<keyword evidence="3" id="KW-0539">Nucleus</keyword>
<dbReference type="RefSeq" id="XP_030760331.1">
    <property type="nucleotide sequence ID" value="XM_030904471.1"/>
</dbReference>
<proteinExistence type="predicted"/>
<dbReference type="InParanoid" id="A0A6J2YAS4"/>
<feature type="domain" description="HTH CENPB-type" evidence="4">
    <location>
        <begin position="59"/>
        <end position="134"/>
    </location>
</feature>
<evidence type="ECO:0000259" key="4">
    <source>
        <dbReference type="PROSITE" id="PS51253"/>
    </source>
</evidence>
<dbReference type="InterPro" id="IPR007889">
    <property type="entry name" value="HTH_Psq"/>
</dbReference>
<dbReference type="GO" id="GO:0005634">
    <property type="term" value="C:nucleus"/>
    <property type="evidence" value="ECO:0007669"/>
    <property type="project" value="UniProtKB-SubCell"/>
</dbReference>
<dbReference type="Proteomes" id="UP000504635">
    <property type="component" value="Unplaced"/>
</dbReference>
<dbReference type="PANTHER" id="PTHR19303:SF74">
    <property type="entry name" value="POGO TRANSPOSABLE ELEMENT WITH KRAB DOMAIN"/>
    <property type="match status" value="1"/>
</dbReference>
<sequence>MTECAKYGKWSEQNMNEALIAFQNGAAGLNEIARRYKIPKATLKRRIDDTNKNVHGSEKKFGRGADLPPELEGEIVTHVLELERRLFGITRSDLRKLAYDVAEANGIRHRLKNGQAGNKWYYCFMSRHKELSLRQPERTSSARALGFTKEKHNFGPSEIYNVDETGLSTVQRPQKIIGRKGKHQIGSLTSGERGVNTTCVCCFNAAGMYSPPMLNFKRIRFKDELKESAPPGTIFACSESGWITSELFVNWLKHFK</sequence>
<keyword evidence="2" id="KW-0238">DNA-binding</keyword>
<accession>A0A6J2YAS4</accession>
<evidence type="ECO:0000256" key="2">
    <source>
        <dbReference type="ARBA" id="ARBA00023125"/>
    </source>
</evidence>
<comment type="subcellular location">
    <subcellularLocation>
        <location evidence="1">Nucleus</location>
    </subcellularLocation>
</comment>